<dbReference type="Proteomes" id="UP000320095">
    <property type="component" value="Unassembled WGS sequence"/>
</dbReference>
<dbReference type="OrthoDB" id="9792898at2"/>
<gene>
    <name evidence="3" type="ORF">EAH80_01905</name>
</gene>
<dbReference type="NCBIfam" id="TIGR02605">
    <property type="entry name" value="CxxC_CxxC_SSSS"/>
    <property type="match status" value="1"/>
</dbReference>
<dbReference type="Pfam" id="PF09723">
    <property type="entry name" value="Zn_ribbon_8"/>
    <property type="match status" value="1"/>
</dbReference>
<comment type="caution">
    <text evidence="3">The sequence shown here is derived from an EMBL/GenBank/DDBJ whole genome shotgun (WGS) entry which is preliminary data.</text>
</comment>
<dbReference type="RefSeq" id="WP_140687523.1">
    <property type="nucleotide sequence ID" value="NZ_RCZG01000001.1"/>
</dbReference>
<reference evidence="3 4" key="1">
    <citation type="journal article" date="2019" name="Environ. Microbiol.">
        <title>Species interactions and distinct microbial communities in high Arctic permafrost affected cryosols are associated with the CH4 and CO2 gas fluxes.</title>
        <authorList>
            <person name="Altshuler I."/>
            <person name="Hamel J."/>
            <person name="Turney S."/>
            <person name="Magnuson E."/>
            <person name="Levesque R."/>
            <person name="Greer C."/>
            <person name="Whyte L.G."/>
        </authorList>
    </citation>
    <scope>NUCLEOTIDE SEQUENCE [LARGE SCALE GENOMIC DNA]</scope>
    <source>
        <strain evidence="3 4">S5.20</strain>
    </source>
</reference>
<sequence>MPTYGYRCSPCGEFDVVRAMAETAKVTPCPDCGQPATRTFGTPGLRSLDPGVRRALDTGARSAENPTIVSSVPGRSRRPTPITRDPRHAKLPRP</sequence>
<evidence type="ECO:0000259" key="2">
    <source>
        <dbReference type="SMART" id="SM00834"/>
    </source>
</evidence>
<name>A0A502EJN8_9MYCO</name>
<dbReference type="InterPro" id="IPR013429">
    <property type="entry name" value="Regulatory_FmdB_Zinc_ribbon"/>
</dbReference>
<dbReference type="AlphaFoldDB" id="A0A502EJN8"/>
<proteinExistence type="predicted"/>
<protein>
    <submittedName>
        <fullName evidence="3">Zinc ribbon domain-containing protein</fullName>
    </submittedName>
</protein>
<feature type="region of interest" description="Disordered" evidence="1">
    <location>
        <begin position="57"/>
        <end position="94"/>
    </location>
</feature>
<feature type="domain" description="Putative regulatory protein FmdB zinc ribbon" evidence="2">
    <location>
        <begin position="1"/>
        <end position="41"/>
    </location>
</feature>
<dbReference type="SMART" id="SM00834">
    <property type="entry name" value="CxxC_CXXC_SSSS"/>
    <property type="match status" value="1"/>
</dbReference>
<evidence type="ECO:0000256" key="1">
    <source>
        <dbReference type="SAM" id="MobiDB-lite"/>
    </source>
</evidence>
<evidence type="ECO:0000313" key="4">
    <source>
        <dbReference type="Proteomes" id="UP000320095"/>
    </source>
</evidence>
<accession>A0A502EJN8</accession>
<organism evidence="3 4">
    <name type="scientific">Mycolicibacterium hodleri</name>
    <dbReference type="NCBI Taxonomy" id="49897"/>
    <lineage>
        <taxon>Bacteria</taxon>
        <taxon>Bacillati</taxon>
        <taxon>Actinomycetota</taxon>
        <taxon>Actinomycetes</taxon>
        <taxon>Mycobacteriales</taxon>
        <taxon>Mycobacteriaceae</taxon>
        <taxon>Mycolicibacterium</taxon>
    </lineage>
</organism>
<evidence type="ECO:0000313" key="3">
    <source>
        <dbReference type="EMBL" id="TPG36716.1"/>
    </source>
</evidence>
<keyword evidence="4" id="KW-1185">Reference proteome</keyword>
<dbReference type="EMBL" id="RCZG01000001">
    <property type="protein sequence ID" value="TPG36716.1"/>
    <property type="molecule type" value="Genomic_DNA"/>
</dbReference>